<dbReference type="InterPro" id="IPR041788">
    <property type="entry name" value="FARP1/FARP2/FRMD7_FERM_C"/>
</dbReference>
<dbReference type="InterPro" id="IPR000299">
    <property type="entry name" value="FERM_domain"/>
</dbReference>
<gene>
    <name evidence="4" type="ORF">PHET_04071</name>
</gene>
<dbReference type="InterPro" id="IPR011993">
    <property type="entry name" value="PH-like_dom_sf"/>
</dbReference>
<dbReference type="PROSITE" id="PS50003">
    <property type="entry name" value="PH_DOMAIN"/>
    <property type="match status" value="1"/>
</dbReference>
<feature type="region of interest" description="Disordered" evidence="1">
    <location>
        <begin position="294"/>
        <end position="325"/>
    </location>
</feature>
<dbReference type="SMART" id="SM00233">
    <property type="entry name" value="PH"/>
    <property type="match status" value="2"/>
</dbReference>
<evidence type="ECO:0000313" key="4">
    <source>
        <dbReference type="EMBL" id="KAF5402592.1"/>
    </source>
</evidence>
<dbReference type="SMART" id="SM00295">
    <property type="entry name" value="B41"/>
    <property type="match status" value="1"/>
</dbReference>
<dbReference type="Pfam" id="PF00373">
    <property type="entry name" value="FERM_M"/>
    <property type="match status" value="1"/>
</dbReference>
<evidence type="ECO:0000313" key="5">
    <source>
        <dbReference type="Proteomes" id="UP000748531"/>
    </source>
</evidence>
<dbReference type="InterPro" id="IPR035963">
    <property type="entry name" value="FERM_2"/>
</dbReference>
<dbReference type="SUPFAM" id="SSF54236">
    <property type="entry name" value="Ubiquitin-like"/>
    <property type="match status" value="1"/>
</dbReference>
<dbReference type="OrthoDB" id="6235974at2759"/>
<dbReference type="PANTHER" id="PTHR45858:SF5">
    <property type="entry name" value="MOESIN_EZRIN_RADIXIN HOMOLOG 1"/>
    <property type="match status" value="1"/>
</dbReference>
<dbReference type="Proteomes" id="UP000748531">
    <property type="component" value="Unassembled WGS sequence"/>
</dbReference>
<dbReference type="Pfam" id="PF09380">
    <property type="entry name" value="FERM_C"/>
    <property type="match status" value="1"/>
</dbReference>
<feature type="compositionally biased region" description="Polar residues" evidence="1">
    <location>
        <begin position="309"/>
        <end position="322"/>
    </location>
</feature>
<feature type="domain" description="PH" evidence="2">
    <location>
        <begin position="1597"/>
        <end position="1709"/>
    </location>
</feature>
<dbReference type="EMBL" id="LUCH01001717">
    <property type="protein sequence ID" value="KAF5402592.1"/>
    <property type="molecule type" value="Genomic_DNA"/>
</dbReference>
<dbReference type="Gene3D" id="2.30.29.30">
    <property type="entry name" value="Pleckstrin-homology domain (PH domain)/Phosphotyrosine-binding domain (PTB)"/>
    <property type="match status" value="3"/>
</dbReference>
<keyword evidence="5" id="KW-1185">Reference proteome</keyword>
<dbReference type="InterPro" id="IPR018980">
    <property type="entry name" value="FERM_PH-like_C"/>
</dbReference>
<dbReference type="InterPro" id="IPR019749">
    <property type="entry name" value="Band_41_domain"/>
</dbReference>
<dbReference type="InterPro" id="IPR035899">
    <property type="entry name" value="DBL_dom_sf"/>
</dbReference>
<dbReference type="InterPro" id="IPR019748">
    <property type="entry name" value="FERM_central"/>
</dbReference>
<feature type="region of interest" description="Disordered" evidence="1">
    <location>
        <begin position="337"/>
        <end position="389"/>
    </location>
</feature>
<dbReference type="Gene3D" id="3.10.20.90">
    <property type="entry name" value="Phosphatidylinositol 3-kinase Catalytic Subunit, Chain A, domain 1"/>
    <property type="match status" value="1"/>
</dbReference>
<dbReference type="Pfam" id="PF00169">
    <property type="entry name" value="PH"/>
    <property type="match status" value="1"/>
</dbReference>
<dbReference type="PROSITE" id="PS50057">
    <property type="entry name" value="FERM_3"/>
    <property type="match status" value="1"/>
</dbReference>
<dbReference type="GO" id="GO:0005085">
    <property type="term" value="F:guanyl-nucleotide exchange factor activity"/>
    <property type="evidence" value="ECO:0007669"/>
    <property type="project" value="TreeGrafter"/>
</dbReference>
<evidence type="ECO:0000259" key="3">
    <source>
        <dbReference type="PROSITE" id="PS50057"/>
    </source>
</evidence>
<feature type="region of interest" description="Disordered" evidence="1">
    <location>
        <begin position="411"/>
        <end position="480"/>
    </location>
</feature>
<feature type="compositionally biased region" description="Polar residues" evidence="1">
    <location>
        <begin position="469"/>
        <end position="480"/>
    </location>
</feature>
<dbReference type="InterPro" id="IPR001849">
    <property type="entry name" value="PH_domain"/>
</dbReference>
<dbReference type="Gene3D" id="1.20.900.10">
    <property type="entry name" value="Dbl homology (DH) domain"/>
    <property type="match status" value="1"/>
</dbReference>
<accession>A0A8J4X0Y4</accession>
<dbReference type="SUPFAM" id="SSF50729">
    <property type="entry name" value="PH domain-like"/>
    <property type="match status" value="3"/>
</dbReference>
<comment type="caution">
    <text evidence="4">The sequence shown here is derived from an EMBL/GenBank/DDBJ whole genome shotgun (WGS) entry which is preliminary data.</text>
</comment>
<reference evidence="4" key="1">
    <citation type="submission" date="2019-05" db="EMBL/GenBank/DDBJ databases">
        <title>Annotation for the trematode Paragonimus heterotremus.</title>
        <authorList>
            <person name="Choi Y.-J."/>
        </authorList>
    </citation>
    <scope>NUCLEOTIDE SEQUENCE</scope>
    <source>
        <strain evidence="4">LC</strain>
    </source>
</reference>
<dbReference type="InterPro" id="IPR051835">
    <property type="entry name" value="RAC1-GEF"/>
</dbReference>
<dbReference type="SUPFAM" id="SSF48065">
    <property type="entry name" value="DBL homology domain (DH-domain)"/>
    <property type="match status" value="1"/>
</dbReference>
<dbReference type="FunFam" id="2.30.29.30:FF:000002">
    <property type="entry name" value="Band 4.1-like protein 5 isoform 1"/>
    <property type="match status" value="1"/>
</dbReference>
<feature type="compositionally biased region" description="Polar residues" evidence="1">
    <location>
        <begin position="411"/>
        <end position="427"/>
    </location>
</feature>
<protein>
    <submittedName>
        <fullName evidence="4">Uncharacterized protein</fullName>
    </submittedName>
</protein>
<dbReference type="PANTHER" id="PTHR45858">
    <property type="entry name" value="FERM DOMAIN CONTAINING PROTEIN"/>
    <property type="match status" value="1"/>
</dbReference>
<dbReference type="InterPro" id="IPR029071">
    <property type="entry name" value="Ubiquitin-like_domsf"/>
</dbReference>
<sequence length="1762" mass="197615">MGLFDFQYFDLAYLDVEGNHCWLDHSKPVVKIAKCLNQTTLEFVFSVKYYIPHPHLLVNDHTRYLFALQIKRDFFRGLLHSNRNTSLLLAAFIVQSELGDYVETECKSYAYLRRHHLLRSAPDSYLMRVMELHQTLVGLTKADADFRLLDAARKVELYGVRLHPVKDSVDQSCNLGVTYMGIVVFNNFTRVNGFSWNKIRKLSFKRRKFFIKPHSDEEGYIKDTVEFTFLSQTGCKNFWKKCIEQHSFFRSSTQIFNDTADRQSSQLLRSSNRTGSFPSIKRLRRSVSFEGNVASHSSVCQTPKHDSSDTMISSGHTSQVSTPLRRLARLRHRALSLKITKSTPNPQSDYLSDSHSSQSSTLKSSWALPDNPYPTRKGSVPSRPPGVTRLLSRSSTATAEHFQLLRLSFTSLLPPSPNDTGPSTPTFSRKHNWDLSRNGRAVSTPSISQADHVRRKPTSHSFVPRQIEPNPQWSTTPRAKQPIICNNGTSLSDDMTFPDRPNLNKQDTIDTDAFSRKSFSQNGVNPVYHRSTLCRTQSSSCSLDSEDKPIPISLNGMTNSVHQLTSPREQTHERSLFSDDSLDDDACVLSLGRLGQPRPFPLSTFTAISSPQLTGKPESVELSDRHSMHGELSTESVVSNAIDLFDCTRAVIQELPGVDQTREMVSIDNTFVSENYHEEPFTVVTEDSETLLVSRIHKDESNFTVSQELPTTILSDPTKHTGPIVADSFPSSKPEDSTQSHHLSGDAHVVEPGRLLNTDFACFLVSSTLLESVKILEAEMDTERPPQTSAINSPTDENSETYLLTSDIHPFELDVNADTFGAELSSTGSKLTSEPSVHGEIPESLADAISLGAISMLTGVSCYGLDQKNDSFVSDSSQCPVASRSPDRVGYSFKSCISLKQLGRGYWGPSESSSEDSSVQRTFSRARLVSRAKSESSVLKRRLSVLVKTTADNDQICKPSLLVCSCVQMYKSVLEAERLFQRDLKFLQTFLATTSSARQCDTLLHWLENSLYPLLEPLMDQHNLFVYTLERSLDPISPTSSTHQKRRSFELSPNDLDHHDLLSVLSDEQLTTKINDPSSSTESLQYTSPNSTVYSAFQTDLHSTEIANEVGRPSILRLGHCFIQHLNIIKLYSAWITSCPELIASLWLLGHCDLADGSYDFIVEAENKVSPVRNTTCVLRPNGVDILDKKPVRSATENSLSDALLIRQVWHEIECSPLCTATLLTYLLRPGRHLRQYCIQLGGLLAQYPSDHPDLEATKDAFGQFVQAARVLYPVYQQAERLAIVLQLARSIIPMDGFLNLPLKSHLNVVPLNKTESPCDTEVSGSIPVLSYLLQMPNFLRLGWLKKYSKRGFQPRMVFLFSDRILYASRIRGISGLCFKLHGVIFLRDALVEKVDSLQFSPKHFAHESKLRQSSPLPFTSSGKCSSCSTIQSTFFALSVRSFMKQSVTASSALDDTCMHPNLHSRKRSRSRSQTGSCRRKVVFSAPTLSVRDSWCDDLSLVIEKFSCKAISDSKSEKSHSGIFRFPEVGNVEVILRTQLTHHQYRNCDRTNRQNSAHANACDAEVALPHCYQNSLLNVCWRRRLTLTHTQLLNANDCQLHGYLLRKCQFGSGWQKLWTVFSDFCLLFYKSPSDVQPRGSLSLPGYTVRLSRASKSPLCEATITCDRPSSAHSRKECLELAHNSKRYLFRPESDEALMCWFHTLSTVLVCIHSAEAKVSNSFTDAQHLADATIPTCESTELVYACSSPCHRKLSGGCESNTH</sequence>
<dbReference type="SMART" id="SM01196">
    <property type="entry name" value="FERM_C"/>
    <property type="match status" value="1"/>
</dbReference>
<proteinExistence type="predicted"/>
<evidence type="ECO:0000259" key="2">
    <source>
        <dbReference type="PROSITE" id="PS50003"/>
    </source>
</evidence>
<dbReference type="PRINTS" id="PR00935">
    <property type="entry name" value="BAND41"/>
</dbReference>
<dbReference type="InterPro" id="IPR014352">
    <property type="entry name" value="FERM/acyl-CoA-bd_prot_sf"/>
</dbReference>
<dbReference type="CDD" id="cd14473">
    <property type="entry name" value="FERM_B-lobe"/>
    <property type="match status" value="1"/>
</dbReference>
<dbReference type="SUPFAM" id="SSF47031">
    <property type="entry name" value="Second domain of FERM"/>
    <property type="match status" value="1"/>
</dbReference>
<feature type="compositionally biased region" description="Low complexity" evidence="1">
    <location>
        <begin position="347"/>
        <end position="365"/>
    </location>
</feature>
<feature type="domain" description="FERM" evidence="3">
    <location>
        <begin position="1"/>
        <end position="253"/>
    </location>
</feature>
<organism evidence="4 5">
    <name type="scientific">Paragonimus heterotremus</name>
    <dbReference type="NCBI Taxonomy" id="100268"/>
    <lineage>
        <taxon>Eukaryota</taxon>
        <taxon>Metazoa</taxon>
        <taxon>Spiralia</taxon>
        <taxon>Lophotrochozoa</taxon>
        <taxon>Platyhelminthes</taxon>
        <taxon>Trematoda</taxon>
        <taxon>Digenea</taxon>
        <taxon>Plagiorchiida</taxon>
        <taxon>Troglotremata</taxon>
        <taxon>Troglotrematidae</taxon>
        <taxon>Paragonimus</taxon>
    </lineage>
</organism>
<dbReference type="Gene3D" id="1.20.80.10">
    <property type="match status" value="1"/>
</dbReference>
<dbReference type="CDD" id="cd13193">
    <property type="entry name" value="FERM_C_FARP1-like"/>
    <property type="match status" value="1"/>
</dbReference>
<name>A0A8J4X0Y4_9TREM</name>
<evidence type="ECO:0000256" key="1">
    <source>
        <dbReference type="SAM" id="MobiDB-lite"/>
    </source>
</evidence>